<dbReference type="PROSITE" id="PS50012">
    <property type="entry name" value="RCC1_3"/>
    <property type="match status" value="2"/>
</dbReference>
<keyword evidence="4" id="KW-1185">Reference proteome</keyword>
<dbReference type="InterPro" id="IPR009091">
    <property type="entry name" value="RCC1/BLIP-II"/>
</dbReference>
<dbReference type="Proteomes" id="UP000613740">
    <property type="component" value="Unassembled WGS sequence"/>
</dbReference>
<dbReference type="OrthoDB" id="538768at2759"/>
<name>A0A835SVT2_9CHLO</name>
<dbReference type="GO" id="GO:0005737">
    <property type="term" value="C:cytoplasm"/>
    <property type="evidence" value="ECO:0007669"/>
    <property type="project" value="TreeGrafter"/>
</dbReference>
<dbReference type="AlphaFoldDB" id="A0A835SVT2"/>
<proteinExistence type="predicted"/>
<dbReference type="PANTHER" id="PTHR45982:SF1">
    <property type="entry name" value="REGULATOR OF CHROMOSOME CONDENSATION"/>
    <property type="match status" value="1"/>
</dbReference>
<evidence type="ECO:0000313" key="3">
    <source>
        <dbReference type="EMBL" id="KAG2427710.1"/>
    </source>
</evidence>
<feature type="repeat" description="RCC1" evidence="1">
    <location>
        <begin position="440"/>
        <end position="498"/>
    </location>
</feature>
<dbReference type="EMBL" id="JAEHOD010000099">
    <property type="protein sequence ID" value="KAG2427710.1"/>
    <property type="molecule type" value="Genomic_DNA"/>
</dbReference>
<dbReference type="Gene3D" id="2.130.10.30">
    <property type="entry name" value="Regulator of chromosome condensation 1/beta-lactamase-inhibitor protein II"/>
    <property type="match status" value="2"/>
</dbReference>
<dbReference type="Pfam" id="PF00415">
    <property type="entry name" value="RCC1"/>
    <property type="match status" value="1"/>
</dbReference>
<gene>
    <name evidence="3" type="ORF">HYH02_014541</name>
</gene>
<protein>
    <submittedName>
        <fullName evidence="3">Uncharacterized protein</fullName>
    </submittedName>
</protein>
<accession>A0A835SVT2</accession>
<feature type="region of interest" description="Disordered" evidence="2">
    <location>
        <begin position="744"/>
        <end position="763"/>
    </location>
</feature>
<reference evidence="3" key="1">
    <citation type="journal article" date="2020" name="bioRxiv">
        <title>Comparative genomics of Chlamydomonas.</title>
        <authorList>
            <person name="Craig R.J."/>
            <person name="Hasan A.R."/>
            <person name="Ness R.W."/>
            <person name="Keightley P.D."/>
        </authorList>
    </citation>
    <scope>NUCLEOTIDE SEQUENCE</scope>
    <source>
        <strain evidence="3">CCAP 11/173</strain>
    </source>
</reference>
<evidence type="ECO:0000313" key="4">
    <source>
        <dbReference type="Proteomes" id="UP000613740"/>
    </source>
</evidence>
<evidence type="ECO:0000256" key="2">
    <source>
        <dbReference type="SAM" id="MobiDB-lite"/>
    </source>
</evidence>
<dbReference type="SUPFAM" id="SSF50985">
    <property type="entry name" value="RCC1/BLIP-II"/>
    <property type="match status" value="1"/>
</dbReference>
<dbReference type="GO" id="GO:0005085">
    <property type="term" value="F:guanyl-nucleotide exchange factor activity"/>
    <property type="evidence" value="ECO:0007669"/>
    <property type="project" value="TreeGrafter"/>
</dbReference>
<comment type="caution">
    <text evidence="3">The sequence shown here is derived from an EMBL/GenBank/DDBJ whole genome shotgun (WGS) entry which is preliminary data.</text>
</comment>
<feature type="repeat" description="RCC1" evidence="1">
    <location>
        <begin position="612"/>
        <end position="667"/>
    </location>
</feature>
<dbReference type="InterPro" id="IPR000408">
    <property type="entry name" value="Reg_chr_condens"/>
</dbReference>
<organism evidence="3 4">
    <name type="scientific">Chlamydomonas schloesseri</name>
    <dbReference type="NCBI Taxonomy" id="2026947"/>
    <lineage>
        <taxon>Eukaryota</taxon>
        <taxon>Viridiplantae</taxon>
        <taxon>Chlorophyta</taxon>
        <taxon>core chlorophytes</taxon>
        <taxon>Chlorophyceae</taxon>
        <taxon>CS clade</taxon>
        <taxon>Chlamydomonadales</taxon>
        <taxon>Chlamydomonadaceae</taxon>
        <taxon>Chlamydomonas</taxon>
    </lineage>
</organism>
<dbReference type="Pfam" id="PF13540">
    <property type="entry name" value="RCC1_2"/>
    <property type="match status" value="1"/>
</dbReference>
<evidence type="ECO:0000256" key="1">
    <source>
        <dbReference type="PROSITE-ProRule" id="PRU00235"/>
    </source>
</evidence>
<sequence length="763" mass="80412">MLSHESTAPSNAAAVPPRPPAPAGYYALTGFCRYPATDIPGFDLGCYTAAEPTAACPLGANATSATLHAAAEACAATPGCQAFTSDGWLKATGLQSFTTPVEYLGGPWQGLYVKRPSTGSPLDAFCFYQSQDIFGNTLSRSAVLPDYAADGGNAEALAALCLATPGCLAFNTQQYLKRTADLSLLRRLTSVFPNPGQGTYVRATLSAREYALSSFCPYPGQDIVGFDIRCGLAAAQGGCARNRTVDRIQLLALAAACSATPACLAFTSEGWLKSVGAEALHPPPISYMTLPLQGVYVLRPRVVRYPTDWFCFYPGRDMPSAQLLLLLDEEEPDVGYPSFRNAQALAQVCLESPDCLAFSTATMFTSNGDVTQLVTNTTKFPGARDGTYIRAVLPARDNILGGSDNWAKGSYVDLGTNNGPVKQLSSASYGITVCALFESGKMKCWGSNNVGQLGLGDTVARRLPAQMGNALKYVDLGANTTVAQVSVGNGATCAVVQPGGRVKCWGGNANNHFLPIPNVQLGDQPGEMGDTLPAINLGRNATAMAVVTDGFTACAVLEPGNKIKCWGWPIDTSRPEQMGDNLPFVNLGSNITEITQLVMGAGFYCALLQPGGRVKCWGGGEYGALGNEAPNNIVPSGDTTPYVNLGTNVSVVQLAAGDGHVCALTDTGRLKCWGPIYGYERAYNVRYGNQPGDMGDNRGFIDLGPDVSRVIAVTTIRLGACALVEPGNRVKCWGPFVPDYSKNDVGNQPGEMGANTPVMDLRL</sequence>
<dbReference type="InterPro" id="IPR051553">
    <property type="entry name" value="Ran_GTPase-activating"/>
</dbReference>
<dbReference type="PANTHER" id="PTHR45982">
    <property type="entry name" value="REGULATOR OF CHROMOSOME CONDENSATION"/>
    <property type="match status" value="1"/>
</dbReference>